<comment type="similarity">
    <text evidence="9 11">Belongs to the TonB-dependent receptor family.</text>
</comment>
<comment type="subcellular location">
    <subcellularLocation>
        <location evidence="1 9">Cell outer membrane</location>
        <topology evidence="1 9">Multi-pass membrane protein</topology>
    </subcellularLocation>
</comment>
<feature type="signal peptide" evidence="12">
    <location>
        <begin position="1"/>
        <end position="27"/>
    </location>
</feature>
<dbReference type="RefSeq" id="WP_281780191.1">
    <property type="nucleotide sequence ID" value="NZ_AP027041.1"/>
</dbReference>
<dbReference type="InterPro" id="IPR000531">
    <property type="entry name" value="Beta-barrel_TonB"/>
</dbReference>
<reference evidence="15 16" key="1">
    <citation type="journal article" date="2023" name="Int. J. Syst. Evol. Microbiol.">
        <title>Physiological and genomic analyses of cobalamin (vitamin B12)-auxotrophy of Lysobacter auxotrophicus sp. nov., a methionine-auxotrophic chitinolytic bacterium isolated from chitin-treated soil.</title>
        <authorList>
            <person name="Saito A."/>
            <person name="Dohra H."/>
            <person name="Hamada M."/>
            <person name="Moriuchi R."/>
            <person name="Kotsuchibashi Y."/>
            <person name="Mori K."/>
        </authorList>
    </citation>
    <scope>NUCLEOTIDE SEQUENCE [LARGE SCALE GENOMIC DNA]</scope>
    <source>
        <strain evidence="15 16">5-21a</strain>
    </source>
</reference>
<keyword evidence="8 9" id="KW-0998">Cell outer membrane</keyword>
<dbReference type="InterPro" id="IPR012910">
    <property type="entry name" value="Plug_dom"/>
</dbReference>
<keyword evidence="5 12" id="KW-0732">Signal</keyword>
<feature type="chain" id="PRO_5046922578" evidence="12">
    <location>
        <begin position="28"/>
        <end position="966"/>
    </location>
</feature>
<keyword evidence="3 9" id="KW-1134">Transmembrane beta strand</keyword>
<dbReference type="Pfam" id="PF00593">
    <property type="entry name" value="TonB_dep_Rec_b-barrel"/>
    <property type="match status" value="1"/>
</dbReference>
<keyword evidence="16" id="KW-1185">Reference proteome</keyword>
<feature type="domain" description="TonB-dependent receptor-like beta-barrel" evidence="13">
    <location>
        <begin position="395"/>
        <end position="930"/>
    </location>
</feature>
<dbReference type="SUPFAM" id="SSF56935">
    <property type="entry name" value="Porins"/>
    <property type="match status" value="1"/>
</dbReference>
<evidence type="ECO:0000256" key="4">
    <source>
        <dbReference type="ARBA" id="ARBA00022692"/>
    </source>
</evidence>
<dbReference type="Gene3D" id="2.170.130.10">
    <property type="entry name" value="TonB-dependent receptor, plug domain"/>
    <property type="match status" value="1"/>
</dbReference>
<dbReference type="InterPro" id="IPR037066">
    <property type="entry name" value="Plug_dom_sf"/>
</dbReference>
<evidence type="ECO:0000256" key="5">
    <source>
        <dbReference type="ARBA" id="ARBA00022729"/>
    </source>
</evidence>
<keyword evidence="7 9" id="KW-0472">Membrane</keyword>
<dbReference type="PANTHER" id="PTHR47234:SF2">
    <property type="entry name" value="TONB-DEPENDENT RECEPTOR"/>
    <property type="match status" value="1"/>
</dbReference>
<protein>
    <submittedName>
        <fullName evidence="15">TonB-dependent receptor</fullName>
    </submittedName>
</protein>
<name>A0ABM8DIT9_9GAMM</name>
<evidence type="ECO:0000256" key="3">
    <source>
        <dbReference type="ARBA" id="ARBA00022452"/>
    </source>
</evidence>
<dbReference type="PANTHER" id="PTHR47234">
    <property type="match status" value="1"/>
</dbReference>
<dbReference type="Gene3D" id="2.40.170.20">
    <property type="entry name" value="TonB-dependent receptor, beta-barrel domain"/>
    <property type="match status" value="1"/>
</dbReference>
<evidence type="ECO:0000256" key="1">
    <source>
        <dbReference type="ARBA" id="ARBA00004571"/>
    </source>
</evidence>
<evidence type="ECO:0000259" key="14">
    <source>
        <dbReference type="Pfam" id="PF07715"/>
    </source>
</evidence>
<feature type="short sequence motif" description="TonB box" evidence="10">
    <location>
        <begin position="43"/>
        <end position="49"/>
    </location>
</feature>
<keyword evidence="2 9" id="KW-0813">Transport</keyword>
<dbReference type="InterPro" id="IPR010916">
    <property type="entry name" value="TonB_box_CS"/>
</dbReference>
<evidence type="ECO:0000259" key="13">
    <source>
        <dbReference type="Pfam" id="PF00593"/>
    </source>
</evidence>
<feature type="domain" description="TonB-dependent receptor plug" evidence="14">
    <location>
        <begin position="58"/>
        <end position="182"/>
    </location>
</feature>
<gene>
    <name evidence="15" type="ORF">LA521A_35240</name>
</gene>
<dbReference type="InterPro" id="IPR039426">
    <property type="entry name" value="TonB-dep_rcpt-like"/>
</dbReference>
<dbReference type="PROSITE" id="PS00430">
    <property type="entry name" value="TONB_DEPENDENT_REC_1"/>
    <property type="match status" value="1"/>
</dbReference>
<evidence type="ECO:0000256" key="2">
    <source>
        <dbReference type="ARBA" id="ARBA00022448"/>
    </source>
</evidence>
<keyword evidence="4 9" id="KW-0812">Transmembrane</keyword>
<evidence type="ECO:0000313" key="16">
    <source>
        <dbReference type="Proteomes" id="UP001317822"/>
    </source>
</evidence>
<keyword evidence="6 10" id="KW-0798">TonB box</keyword>
<accession>A0ABM8DIT9</accession>
<dbReference type="Pfam" id="PF07715">
    <property type="entry name" value="Plug"/>
    <property type="match status" value="1"/>
</dbReference>
<evidence type="ECO:0000256" key="11">
    <source>
        <dbReference type="RuleBase" id="RU003357"/>
    </source>
</evidence>
<evidence type="ECO:0000256" key="10">
    <source>
        <dbReference type="PROSITE-ProRule" id="PRU10143"/>
    </source>
</evidence>
<evidence type="ECO:0000256" key="7">
    <source>
        <dbReference type="ARBA" id="ARBA00023136"/>
    </source>
</evidence>
<evidence type="ECO:0000256" key="6">
    <source>
        <dbReference type="ARBA" id="ARBA00023077"/>
    </source>
</evidence>
<dbReference type="EMBL" id="AP027041">
    <property type="protein sequence ID" value="BDU18323.1"/>
    <property type="molecule type" value="Genomic_DNA"/>
</dbReference>
<proteinExistence type="inferred from homology"/>
<dbReference type="PROSITE" id="PS52016">
    <property type="entry name" value="TONB_DEPENDENT_REC_3"/>
    <property type="match status" value="1"/>
</dbReference>
<evidence type="ECO:0000256" key="12">
    <source>
        <dbReference type="SAM" id="SignalP"/>
    </source>
</evidence>
<dbReference type="Proteomes" id="UP001317822">
    <property type="component" value="Chromosome"/>
</dbReference>
<evidence type="ECO:0000256" key="9">
    <source>
        <dbReference type="PROSITE-ProRule" id="PRU01360"/>
    </source>
</evidence>
<dbReference type="InterPro" id="IPR036942">
    <property type="entry name" value="Beta-barrel_TonB_sf"/>
</dbReference>
<evidence type="ECO:0000256" key="8">
    <source>
        <dbReference type="ARBA" id="ARBA00023237"/>
    </source>
</evidence>
<keyword evidence="15" id="KW-0675">Receptor</keyword>
<sequence>MKAMRRQSLTRAIQLSLLLSLPGLAAAQETSPAPQGSATTLDTVTVTGSRIKQTNAVTAQPVFVLDKARIDQTGLQTVGDLLQQMTSSGKALNAKFNSSGNFGYPPDGGGIGAGSAQVDLRNLGSQRTLVLVDGVRWVNESSASGVSGSADLNTIPLAIVERVEVLEDGASAIYGSDAIAGVINIITRRNFDGAEVHAYYGEYEDGGETTEASLTLGGSGDRWSAVFTASYFEQQEISSGSWQQSAYPTPGTGVRGGSSGIPQGRFFFCDPTRPTTGVGGCDDDTENWYDITLNNGTTTPVFDPNNPNGGTYNAFDGSDRFNFAPYNLLLTPQKRKSIFASVYYDVTENTRLHVKGLYNNRTSTNQAAPEPIFVGPGAGTGGIADTISIHADNPYNPFGYTLDANSNFLVATRRPVEVGPRIFNQDVDTVYFNTGLDGTFTLGTRSFGWDFNYAYADNKATQEFLNGYNVAKLKLALGDPAVCAQVAGCVPLDIFGGQGRPMTQEMIDYIRTRQIDSSQQKLDLYSANITGDMFNIGDRTAGFAAGVEHRRYRGDFNPDPLRQSGESQDSFAAPVSASYDVDEVYAEFSFPVLSTLDLSAAVRYSDYSTFGGTTTGKAGFRWQPIEDLVIRGTYSQGFRAPNLGELYGLTQFGATLVDPCGSTGSPGPSDPSFAAGCAAQGAPPNFEQANTQITTFTGGNPDLQPEESDSYTFGVVYAPGWATGQAWSDRLDFEVGYYHHKIDDAIQARDIQALLETCLREGGVGSVNCTPFTRGAGGNLNPPENFLDNLGRIKTDGVDFKVNWAGPEWSWGRLSASLQSTFVNDYEAVDVDGNRSQREVGVEVNDSAIPEWQTNLQTNWTMGDFNVGWTVRYISSVEELCSNVPVDEAPGCMGGVETNTLGSTTYHDLQFNWNNALVDKLKFTVGVNNLFGKEPPVCLTCSLNGYDAGTYDLPGSFWYVSADYRF</sequence>
<organism evidence="15 16">
    <name type="scientific">Lysobacter auxotrophicus</name>
    <dbReference type="NCBI Taxonomy" id="2992573"/>
    <lineage>
        <taxon>Bacteria</taxon>
        <taxon>Pseudomonadati</taxon>
        <taxon>Pseudomonadota</taxon>
        <taxon>Gammaproteobacteria</taxon>
        <taxon>Lysobacterales</taxon>
        <taxon>Lysobacteraceae</taxon>
        <taxon>Lysobacter</taxon>
    </lineage>
</organism>
<evidence type="ECO:0000313" key="15">
    <source>
        <dbReference type="EMBL" id="BDU18323.1"/>
    </source>
</evidence>
<dbReference type="CDD" id="cd01347">
    <property type="entry name" value="ligand_gated_channel"/>
    <property type="match status" value="1"/>
</dbReference>